<evidence type="ECO:0000313" key="1">
    <source>
        <dbReference type="EMBL" id="KKL84726.1"/>
    </source>
</evidence>
<dbReference type="AlphaFoldDB" id="A0A0F9G2N4"/>
<gene>
    <name evidence="1" type="ORF">LCGC14_1961870</name>
</gene>
<protein>
    <submittedName>
        <fullName evidence="1">Uncharacterized protein</fullName>
    </submittedName>
</protein>
<accession>A0A0F9G2N4</accession>
<reference evidence="1" key="1">
    <citation type="journal article" date="2015" name="Nature">
        <title>Complex archaea that bridge the gap between prokaryotes and eukaryotes.</title>
        <authorList>
            <person name="Spang A."/>
            <person name="Saw J.H."/>
            <person name="Jorgensen S.L."/>
            <person name="Zaremba-Niedzwiedzka K."/>
            <person name="Martijn J."/>
            <person name="Lind A.E."/>
            <person name="van Eijk R."/>
            <person name="Schleper C."/>
            <person name="Guy L."/>
            <person name="Ettema T.J."/>
        </authorList>
    </citation>
    <scope>NUCLEOTIDE SEQUENCE</scope>
</reference>
<organism evidence="1">
    <name type="scientific">marine sediment metagenome</name>
    <dbReference type="NCBI Taxonomy" id="412755"/>
    <lineage>
        <taxon>unclassified sequences</taxon>
        <taxon>metagenomes</taxon>
        <taxon>ecological metagenomes</taxon>
    </lineage>
</organism>
<dbReference type="EMBL" id="LAZR01021622">
    <property type="protein sequence ID" value="KKL84726.1"/>
    <property type="molecule type" value="Genomic_DNA"/>
</dbReference>
<name>A0A0F9G2N4_9ZZZZ</name>
<proteinExistence type="predicted"/>
<sequence length="62" mass="6967">MRKRKLITIIPLKENITWEQAKQIVVDLKAGLASKEYIIGIESFAIGDAIPNAIAIFKEDIQ</sequence>
<comment type="caution">
    <text evidence="1">The sequence shown here is derived from an EMBL/GenBank/DDBJ whole genome shotgun (WGS) entry which is preliminary data.</text>
</comment>